<evidence type="ECO:0000256" key="7">
    <source>
        <dbReference type="ARBA" id="ARBA00023069"/>
    </source>
</evidence>
<keyword evidence="14" id="KW-1185">Reference proteome</keyword>
<dbReference type="STRING" id="1157962.A0A250X5A8"/>
<organism evidence="13 14">
    <name type="scientific">Chlamydomonas eustigma</name>
    <dbReference type="NCBI Taxonomy" id="1157962"/>
    <lineage>
        <taxon>Eukaryota</taxon>
        <taxon>Viridiplantae</taxon>
        <taxon>Chlorophyta</taxon>
        <taxon>core chlorophytes</taxon>
        <taxon>Chlorophyceae</taxon>
        <taxon>CS clade</taxon>
        <taxon>Chlamydomonadales</taxon>
        <taxon>Chlamydomonadaceae</taxon>
        <taxon>Chlamydomonas</taxon>
    </lineage>
</organism>
<keyword evidence="8 12" id="KW-0472">Membrane</keyword>
<dbReference type="OrthoDB" id="426438at2759"/>
<dbReference type="GO" id="GO:0032880">
    <property type="term" value="P:regulation of protein localization"/>
    <property type="evidence" value="ECO:0007669"/>
    <property type="project" value="TreeGrafter"/>
</dbReference>
<evidence type="ECO:0000256" key="6">
    <source>
        <dbReference type="ARBA" id="ARBA00022989"/>
    </source>
</evidence>
<keyword evidence="10" id="KW-0966">Cell projection</keyword>
<reference evidence="13 14" key="1">
    <citation type="submission" date="2017-08" db="EMBL/GenBank/DDBJ databases">
        <title>Acidophilic green algal genome provides insights into adaptation to an acidic environment.</title>
        <authorList>
            <person name="Hirooka S."/>
            <person name="Hirose Y."/>
            <person name="Kanesaki Y."/>
            <person name="Higuchi S."/>
            <person name="Fujiwara T."/>
            <person name="Onuma R."/>
            <person name="Era A."/>
            <person name="Ohbayashi R."/>
            <person name="Uzuka A."/>
            <person name="Nozaki H."/>
            <person name="Yoshikawa H."/>
            <person name="Miyagishima S.Y."/>
        </authorList>
    </citation>
    <scope>NUCLEOTIDE SEQUENCE [LARGE SCALE GENOMIC DNA]</scope>
    <source>
        <strain evidence="13 14">NIES-2499</strain>
    </source>
</reference>
<dbReference type="GO" id="GO:0060271">
    <property type="term" value="P:cilium assembly"/>
    <property type="evidence" value="ECO:0007669"/>
    <property type="project" value="TreeGrafter"/>
</dbReference>
<comment type="caution">
    <text evidence="13">The sequence shown here is derived from an EMBL/GenBank/DDBJ whole genome shotgun (WGS) entry which is preliminary data.</text>
</comment>
<name>A0A250X5A8_9CHLO</name>
<dbReference type="Pfam" id="PF10149">
    <property type="entry name" value="TM231"/>
    <property type="match status" value="1"/>
</dbReference>
<protein>
    <recommendedName>
        <fullName evidence="3">Transmembrane protein 231</fullName>
    </recommendedName>
</protein>
<evidence type="ECO:0000256" key="1">
    <source>
        <dbReference type="ARBA" id="ARBA00004272"/>
    </source>
</evidence>
<evidence type="ECO:0000256" key="3">
    <source>
        <dbReference type="ARBA" id="ARBA00015087"/>
    </source>
</evidence>
<evidence type="ECO:0000313" key="14">
    <source>
        <dbReference type="Proteomes" id="UP000232323"/>
    </source>
</evidence>
<evidence type="ECO:0000256" key="4">
    <source>
        <dbReference type="ARBA" id="ARBA00022475"/>
    </source>
</evidence>
<evidence type="ECO:0000256" key="2">
    <source>
        <dbReference type="ARBA" id="ARBA00009082"/>
    </source>
</evidence>
<keyword evidence="4" id="KW-1003">Cell membrane</keyword>
<keyword evidence="7" id="KW-0969">Cilium</keyword>
<comment type="subcellular location">
    <subcellularLocation>
        <location evidence="1">Cell projection</location>
        <location evidence="1">Cilium membrane</location>
        <topology evidence="1">Multi-pass membrane protein</topology>
    </subcellularLocation>
</comment>
<dbReference type="AlphaFoldDB" id="A0A250X5A8"/>
<dbReference type="EMBL" id="BEGY01000031">
    <property type="protein sequence ID" value="GAX78277.1"/>
    <property type="molecule type" value="Genomic_DNA"/>
</dbReference>
<dbReference type="PANTHER" id="PTHR14605">
    <property type="entry name" value="CHST5 PROTEIN"/>
    <property type="match status" value="1"/>
</dbReference>
<comment type="similarity">
    <text evidence="2">Belongs to the TMEM231 family.</text>
</comment>
<comment type="function">
    <text evidence="11">Transmembrane component of the tectonic-like complex, a complex localized at the transition zone of primary cilia and acting as a barrier that prevents diffusion of transmembrane proteins between the cilia and plasma membranes. Required for ciliogenesis and sonic hedgehog/SHH signaling.</text>
</comment>
<feature type="transmembrane region" description="Helical" evidence="12">
    <location>
        <begin position="270"/>
        <end position="288"/>
    </location>
</feature>
<evidence type="ECO:0000256" key="5">
    <source>
        <dbReference type="ARBA" id="ARBA00022692"/>
    </source>
</evidence>
<feature type="transmembrane region" description="Helical" evidence="12">
    <location>
        <begin position="20"/>
        <end position="42"/>
    </location>
</feature>
<sequence>MVEVYAEPLCRRHYSSLLSWAVVVRLLLLIIAIACALVIAYATGGFWVQIKPTMDQATVQYTQDALLLIEGGSPGMEQIWSTNSLINAQFSEEFIPASVQTSVEDTNYDGKPDVINFVARVQSSTPVYGVKVLLQFQYGFFNLVRVQMYSLAYFSASTGTPGGVLYVDGDLNLVQRSPINDMSYNGVYNYPILNSQPPNTLQSVQAPSQLLFEDIIADYKTRNYTTTYSNVYPVWKAGSGNTFELKMVVRIPPNQMIWYRPQTIEMLKNAWIQFLATFIVLWWLYSYVEQFIFFFRLVSTRVASDLHPKMQRF</sequence>
<accession>A0A250X5A8</accession>
<dbReference type="GO" id="GO:0035869">
    <property type="term" value="C:ciliary transition zone"/>
    <property type="evidence" value="ECO:0007669"/>
    <property type="project" value="TreeGrafter"/>
</dbReference>
<keyword evidence="5 12" id="KW-0812">Transmembrane</keyword>
<keyword evidence="9" id="KW-0325">Glycoprotein</keyword>
<dbReference type="GO" id="GO:0060170">
    <property type="term" value="C:ciliary membrane"/>
    <property type="evidence" value="ECO:0007669"/>
    <property type="project" value="UniProtKB-SubCell"/>
</dbReference>
<evidence type="ECO:0000256" key="11">
    <source>
        <dbReference type="ARBA" id="ARBA00024803"/>
    </source>
</evidence>
<evidence type="ECO:0000256" key="8">
    <source>
        <dbReference type="ARBA" id="ARBA00023136"/>
    </source>
</evidence>
<gene>
    <name evidence="13" type="ORF">CEUSTIGMA_g5719.t1</name>
</gene>
<dbReference type="InterPro" id="IPR019306">
    <property type="entry name" value="TMEM231"/>
</dbReference>
<evidence type="ECO:0000256" key="12">
    <source>
        <dbReference type="SAM" id="Phobius"/>
    </source>
</evidence>
<dbReference type="Proteomes" id="UP000232323">
    <property type="component" value="Unassembled WGS sequence"/>
</dbReference>
<evidence type="ECO:0000256" key="9">
    <source>
        <dbReference type="ARBA" id="ARBA00023180"/>
    </source>
</evidence>
<proteinExistence type="inferred from homology"/>
<evidence type="ECO:0000256" key="10">
    <source>
        <dbReference type="ARBA" id="ARBA00023273"/>
    </source>
</evidence>
<dbReference type="PANTHER" id="PTHR14605:SF1">
    <property type="entry name" value="TRANSMEMBRANE PROTEIN 231"/>
    <property type="match status" value="1"/>
</dbReference>
<evidence type="ECO:0000313" key="13">
    <source>
        <dbReference type="EMBL" id="GAX78277.1"/>
    </source>
</evidence>
<keyword evidence="6 12" id="KW-1133">Transmembrane helix</keyword>